<reference evidence="2 3" key="1">
    <citation type="journal article" date="2020" name="FEMS Microbiol. Ecol.">
        <title>Temporal dynamics of bacterial communities during seed development and maturation.</title>
        <authorList>
            <person name="Chesneau G."/>
            <person name="Torres-Cortes G."/>
            <person name="Briand M."/>
            <person name="Darrasse A."/>
            <person name="Preveaux A."/>
            <person name="Marais C."/>
            <person name="Jacques M.A."/>
            <person name="Shade A."/>
            <person name="Barret M."/>
        </authorList>
    </citation>
    <scope>NUCLEOTIDE SEQUENCE [LARGE SCALE GENOMIC DNA]</scope>
    <source>
        <strain evidence="2 3">CFBP13732</strain>
    </source>
</reference>
<keyword evidence="1" id="KW-0732">Signal</keyword>
<dbReference type="EMBL" id="JACYNN010000043">
    <property type="protein sequence ID" value="MBD8109312.1"/>
    <property type="molecule type" value="Genomic_DNA"/>
</dbReference>
<gene>
    <name evidence="2" type="ORF">IFT93_23395</name>
</gene>
<proteinExistence type="predicted"/>
<evidence type="ECO:0008006" key="4">
    <source>
        <dbReference type="Google" id="ProtNLM"/>
    </source>
</evidence>
<feature type="signal peptide" evidence="1">
    <location>
        <begin position="1"/>
        <end position="18"/>
    </location>
</feature>
<organism evidence="2 3">
    <name type="scientific">Erwinia persicina</name>
    <dbReference type="NCBI Taxonomy" id="55211"/>
    <lineage>
        <taxon>Bacteria</taxon>
        <taxon>Pseudomonadati</taxon>
        <taxon>Pseudomonadota</taxon>
        <taxon>Gammaproteobacteria</taxon>
        <taxon>Enterobacterales</taxon>
        <taxon>Erwiniaceae</taxon>
        <taxon>Erwinia</taxon>
    </lineage>
</organism>
<protein>
    <recommendedName>
        <fullName evidence="4">Lipoprotein</fullName>
    </recommendedName>
</protein>
<keyword evidence="3" id="KW-1185">Reference proteome</keyword>
<dbReference type="Proteomes" id="UP000661012">
    <property type="component" value="Unassembled WGS sequence"/>
</dbReference>
<dbReference type="PROSITE" id="PS51257">
    <property type="entry name" value="PROKAR_LIPOPROTEIN"/>
    <property type="match status" value="1"/>
</dbReference>
<evidence type="ECO:0000313" key="2">
    <source>
        <dbReference type="EMBL" id="MBD8109312.1"/>
    </source>
</evidence>
<evidence type="ECO:0000313" key="3">
    <source>
        <dbReference type="Proteomes" id="UP000661012"/>
    </source>
</evidence>
<comment type="caution">
    <text evidence="2">The sequence shown here is derived from an EMBL/GenBank/DDBJ whole genome shotgun (WGS) entry which is preliminary data.</text>
</comment>
<dbReference type="RefSeq" id="WP_191928316.1">
    <property type="nucleotide sequence ID" value="NZ_JACYMQ010000017.1"/>
</dbReference>
<sequence length="114" mass="12169">MKSTAALAFALSASILTAGCNSNENLKDDNSAAEVAFRAGSACSAQVQERSKGLFSTTNFTHVNLREGIYITTKDGIQTDERITGIPYFESSALDNGHAGSAWRMCMTQKGIKV</sequence>
<evidence type="ECO:0000256" key="1">
    <source>
        <dbReference type="SAM" id="SignalP"/>
    </source>
</evidence>
<name>A0ABR9A1F4_9GAMM</name>
<accession>A0ABR9A1F4</accession>
<feature type="chain" id="PRO_5046895386" description="Lipoprotein" evidence="1">
    <location>
        <begin position="19"/>
        <end position="114"/>
    </location>
</feature>